<keyword evidence="1" id="KW-0812">Transmembrane</keyword>
<proteinExistence type="predicted"/>
<reference evidence="2 3" key="1">
    <citation type="submission" date="2021-01" db="EMBL/GenBank/DDBJ databases">
        <title>Whole genome shotgun sequence of Actinoplanes deccanensis NBRC 13994.</title>
        <authorList>
            <person name="Komaki H."/>
            <person name="Tamura T."/>
        </authorList>
    </citation>
    <scope>NUCLEOTIDE SEQUENCE [LARGE SCALE GENOMIC DNA]</scope>
    <source>
        <strain evidence="2 3">NBRC 13994</strain>
    </source>
</reference>
<evidence type="ECO:0000313" key="3">
    <source>
        <dbReference type="Proteomes" id="UP000609879"/>
    </source>
</evidence>
<dbReference type="Proteomes" id="UP000609879">
    <property type="component" value="Unassembled WGS sequence"/>
</dbReference>
<evidence type="ECO:0000313" key="2">
    <source>
        <dbReference type="EMBL" id="GID75579.1"/>
    </source>
</evidence>
<keyword evidence="1" id="KW-1133">Transmembrane helix</keyword>
<keyword evidence="1" id="KW-0472">Membrane</keyword>
<organism evidence="2 3">
    <name type="scientific">Paractinoplanes deccanensis</name>
    <dbReference type="NCBI Taxonomy" id="113561"/>
    <lineage>
        <taxon>Bacteria</taxon>
        <taxon>Bacillati</taxon>
        <taxon>Actinomycetota</taxon>
        <taxon>Actinomycetes</taxon>
        <taxon>Micromonosporales</taxon>
        <taxon>Micromonosporaceae</taxon>
        <taxon>Paractinoplanes</taxon>
    </lineage>
</organism>
<comment type="caution">
    <text evidence="2">The sequence shown here is derived from an EMBL/GenBank/DDBJ whole genome shotgun (WGS) entry which is preliminary data.</text>
</comment>
<dbReference type="EMBL" id="BOMI01000082">
    <property type="protein sequence ID" value="GID75579.1"/>
    <property type="molecule type" value="Genomic_DNA"/>
</dbReference>
<keyword evidence="3" id="KW-1185">Reference proteome</keyword>
<accession>A0ABQ3Y6F3</accession>
<feature type="transmembrane region" description="Helical" evidence="1">
    <location>
        <begin position="26"/>
        <end position="44"/>
    </location>
</feature>
<evidence type="ECO:0000256" key="1">
    <source>
        <dbReference type="SAM" id="Phobius"/>
    </source>
</evidence>
<protein>
    <submittedName>
        <fullName evidence="2">Uncharacterized protein</fullName>
    </submittedName>
</protein>
<name>A0ABQ3Y6F3_9ACTN</name>
<sequence>MSALVPPHAGVQELALFASTKASAKSVIPVLAWMALMFVLVLVTSRYGATGGVLVLTADALPADVLPPAAPGASVEADGVVTTALVAGLASAASLALQPAASISAAAVRQTSERRIGFMPEILAFIPVIDA</sequence>
<gene>
    <name evidence="2" type="ORF">Ade02nite_42200</name>
</gene>